<feature type="non-terminal residue" evidence="7">
    <location>
        <position position="335"/>
    </location>
</feature>
<dbReference type="InterPro" id="IPR019424">
    <property type="entry name" value="7TM_GPCR_Srsx"/>
</dbReference>
<feature type="transmembrane region" description="Helical" evidence="5">
    <location>
        <begin position="213"/>
        <end position="233"/>
    </location>
</feature>
<evidence type="ECO:0000313" key="7">
    <source>
        <dbReference type="EMBL" id="CAJ0582586.1"/>
    </source>
</evidence>
<keyword evidence="6" id="KW-0732">Signal</keyword>
<keyword evidence="2 5" id="KW-0812">Transmembrane</keyword>
<evidence type="ECO:0000256" key="1">
    <source>
        <dbReference type="ARBA" id="ARBA00004370"/>
    </source>
</evidence>
<organism evidence="7 8">
    <name type="scientific">Mesorhabditis spiculigera</name>
    <dbReference type="NCBI Taxonomy" id="96644"/>
    <lineage>
        <taxon>Eukaryota</taxon>
        <taxon>Metazoa</taxon>
        <taxon>Ecdysozoa</taxon>
        <taxon>Nematoda</taxon>
        <taxon>Chromadorea</taxon>
        <taxon>Rhabditida</taxon>
        <taxon>Rhabditina</taxon>
        <taxon>Rhabditomorpha</taxon>
        <taxon>Rhabditoidea</taxon>
        <taxon>Rhabditidae</taxon>
        <taxon>Mesorhabditinae</taxon>
        <taxon>Mesorhabditis</taxon>
    </lineage>
</organism>
<feature type="transmembrane region" description="Helical" evidence="5">
    <location>
        <begin position="135"/>
        <end position="154"/>
    </location>
</feature>
<evidence type="ECO:0000256" key="6">
    <source>
        <dbReference type="SAM" id="SignalP"/>
    </source>
</evidence>
<dbReference type="PANTHER" id="PTHR23360">
    <property type="entry name" value="G-PROTEIN COUPLED RECEPTORS FAMILY 1 PROFILE DOMAIN-CONTAINING PROTEIN-RELATED"/>
    <property type="match status" value="1"/>
</dbReference>
<accession>A0AA36D866</accession>
<feature type="transmembrane region" description="Helical" evidence="5">
    <location>
        <begin position="178"/>
        <end position="201"/>
    </location>
</feature>
<name>A0AA36D866_9BILA</name>
<dbReference type="GO" id="GO:0016020">
    <property type="term" value="C:membrane"/>
    <property type="evidence" value="ECO:0007669"/>
    <property type="project" value="UniProtKB-SubCell"/>
</dbReference>
<feature type="transmembrane region" description="Helical" evidence="5">
    <location>
        <begin position="253"/>
        <end position="273"/>
    </location>
</feature>
<dbReference type="SMART" id="SM01381">
    <property type="entry name" value="7TM_GPCR_Srsx"/>
    <property type="match status" value="1"/>
</dbReference>
<gene>
    <name evidence="7" type="ORF">MSPICULIGERA_LOCUS20716</name>
</gene>
<dbReference type="Pfam" id="PF10320">
    <property type="entry name" value="7TM_GPCR_Srsx"/>
    <property type="match status" value="2"/>
</dbReference>
<keyword evidence="3 5" id="KW-1133">Transmembrane helix</keyword>
<evidence type="ECO:0000256" key="5">
    <source>
        <dbReference type="SAM" id="Phobius"/>
    </source>
</evidence>
<feature type="chain" id="PRO_5041243510" description="G_PROTEIN_RECEP_F1_2 domain-containing protein" evidence="6">
    <location>
        <begin position="18"/>
        <end position="335"/>
    </location>
</feature>
<evidence type="ECO:0000256" key="3">
    <source>
        <dbReference type="ARBA" id="ARBA00022989"/>
    </source>
</evidence>
<dbReference type="AlphaFoldDB" id="A0AA36D866"/>
<dbReference type="PANTHER" id="PTHR23360:SF5">
    <property type="entry name" value="G-PROTEIN COUPLED RECEPTORS FAMILY 1 PROFILE DOMAIN-CONTAINING PROTEIN"/>
    <property type="match status" value="1"/>
</dbReference>
<dbReference type="GO" id="GO:0004930">
    <property type="term" value="F:G protein-coupled receptor activity"/>
    <property type="evidence" value="ECO:0007669"/>
    <property type="project" value="InterPro"/>
</dbReference>
<dbReference type="InterPro" id="IPR000276">
    <property type="entry name" value="GPCR_Rhodpsn"/>
</dbReference>
<dbReference type="Proteomes" id="UP001177023">
    <property type="component" value="Unassembled WGS sequence"/>
</dbReference>
<protein>
    <recommendedName>
        <fullName evidence="9">G_PROTEIN_RECEP_F1_2 domain-containing protein</fullName>
    </recommendedName>
</protein>
<evidence type="ECO:0000256" key="4">
    <source>
        <dbReference type="ARBA" id="ARBA00023136"/>
    </source>
</evidence>
<feature type="signal peptide" evidence="6">
    <location>
        <begin position="1"/>
        <end position="17"/>
    </location>
</feature>
<dbReference type="SUPFAM" id="SSF81321">
    <property type="entry name" value="Family A G protein-coupled receptor-like"/>
    <property type="match status" value="1"/>
</dbReference>
<keyword evidence="8" id="KW-1185">Reference proteome</keyword>
<reference evidence="7" key="1">
    <citation type="submission" date="2023-06" db="EMBL/GenBank/DDBJ databases">
        <authorList>
            <person name="Delattre M."/>
        </authorList>
    </citation>
    <scope>NUCLEOTIDE SEQUENCE</scope>
    <source>
        <strain evidence="7">AF72</strain>
    </source>
</reference>
<proteinExistence type="predicted"/>
<evidence type="ECO:0000256" key="2">
    <source>
        <dbReference type="ARBA" id="ARBA00022692"/>
    </source>
</evidence>
<dbReference type="InterPro" id="IPR047130">
    <property type="entry name" value="7TM_GPCR_Srsx_nematod"/>
</dbReference>
<comment type="subcellular location">
    <subcellularLocation>
        <location evidence="1">Membrane</location>
    </subcellularLocation>
</comment>
<comment type="caution">
    <text evidence="7">The sequence shown here is derived from an EMBL/GenBank/DDBJ whole genome shotgun (WGS) entry which is preliminary data.</text>
</comment>
<dbReference type="Gene3D" id="1.20.1070.10">
    <property type="entry name" value="Rhodopsin 7-helix transmembrane proteins"/>
    <property type="match status" value="1"/>
</dbReference>
<evidence type="ECO:0000313" key="8">
    <source>
        <dbReference type="Proteomes" id="UP001177023"/>
    </source>
</evidence>
<dbReference type="EMBL" id="CATQJA010002664">
    <property type="protein sequence ID" value="CAJ0582586.1"/>
    <property type="molecule type" value="Genomic_DNA"/>
</dbReference>
<evidence type="ECO:0008006" key="9">
    <source>
        <dbReference type="Google" id="ProtNLM"/>
    </source>
</evidence>
<keyword evidence="4 5" id="KW-0472">Membrane</keyword>
<feature type="transmembrane region" description="Helical" evidence="5">
    <location>
        <begin position="41"/>
        <end position="65"/>
    </location>
</feature>
<sequence length="335" mass="37728">MLPLFTCKFLIFSHISAQIVVPEKSYNRKWIIIMDAISMWLLPMEIFTTICPAFGLTGNLLMIIVTLRAKNLNTACHRLIGTTCLADFLHQLGQIPFLYGLYTRTQWTTQEQCYLLQPFVAQQCSYRQNQSTTMYFLIHLTAPVAYFAIFAFYAAQYRNDRPAMCAPPEFFDGPSNNLWAEVSVGLNALVVVAYILVYVKLRTSTFSNAARSVFKSLFITVTIVSCGWFATMFTNFMSVMIGATGNTLFLIQAYAGIPVNFAVACNFPVYYTISTEHRNAIRQMLGLAQKGQNKELMTQTNDGSSRRSQSLVVTSQGPQQQFRKTSFSATTVTIC</sequence>